<protein>
    <submittedName>
        <fullName evidence="2">Uncharacterized protein</fullName>
    </submittedName>
</protein>
<dbReference type="Proteomes" id="UP000308652">
    <property type="component" value="Unassembled WGS sequence"/>
</dbReference>
<reference evidence="2 3" key="1">
    <citation type="journal article" date="2019" name="Nat. Ecol. Evol.">
        <title>Megaphylogeny resolves global patterns of mushroom evolution.</title>
        <authorList>
            <person name="Varga T."/>
            <person name="Krizsan K."/>
            <person name="Foldi C."/>
            <person name="Dima B."/>
            <person name="Sanchez-Garcia M."/>
            <person name="Sanchez-Ramirez S."/>
            <person name="Szollosi G.J."/>
            <person name="Szarkandi J.G."/>
            <person name="Papp V."/>
            <person name="Albert L."/>
            <person name="Andreopoulos W."/>
            <person name="Angelini C."/>
            <person name="Antonin V."/>
            <person name="Barry K.W."/>
            <person name="Bougher N.L."/>
            <person name="Buchanan P."/>
            <person name="Buyck B."/>
            <person name="Bense V."/>
            <person name="Catcheside P."/>
            <person name="Chovatia M."/>
            <person name="Cooper J."/>
            <person name="Damon W."/>
            <person name="Desjardin D."/>
            <person name="Finy P."/>
            <person name="Geml J."/>
            <person name="Haridas S."/>
            <person name="Hughes K."/>
            <person name="Justo A."/>
            <person name="Karasinski D."/>
            <person name="Kautmanova I."/>
            <person name="Kiss B."/>
            <person name="Kocsube S."/>
            <person name="Kotiranta H."/>
            <person name="LaButti K.M."/>
            <person name="Lechner B.E."/>
            <person name="Liimatainen K."/>
            <person name="Lipzen A."/>
            <person name="Lukacs Z."/>
            <person name="Mihaltcheva S."/>
            <person name="Morgado L.N."/>
            <person name="Niskanen T."/>
            <person name="Noordeloos M.E."/>
            <person name="Ohm R.A."/>
            <person name="Ortiz-Santana B."/>
            <person name="Ovrebo C."/>
            <person name="Racz N."/>
            <person name="Riley R."/>
            <person name="Savchenko A."/>
            <person name="Shiryaev A."/>
            <person name="Soop K."/>
            <person name="Spirin V."/>
            <person name="Szebenyi C."/>
            <person name="Tomsovsky M."/>
            <person name="Tulloss R.E."/>
            <person name="Uehling J."/>
            <person name="Grigoriev I.V."/>
            <person name="Vagvolgyi C."/>
            <person name="Papp T."/>
            <person name="Martin F.M."/>
            <person name="Miettinen O."/>
            <person name="Hibbett D.S."/>
            <person name="Nagy L.G."/>
        </authorList>
    </citation>
    <scope>NUCLEOTIDE SEQUENCE [LARGE SCALE GENOMIC DNA]</scope>
    <source>
        <strain evidence="2 3">CBS 166.37</strain>
    </source>
</reference>
<sequence length="120" mass="13364">MNPFNQPHEPSLIRMESVPLIAHKTPKPVEPGVSDKSQPPSLPPRLTQSTPCLTHRPSQCDRLKSSRTLPELDSVHLRLTFEAARRLRLKGSPLLHRVAQPRPASPPSTPLRPGSPRDEL</sequence>
<feature type="region of interest" description="Disordered" evidence="1">
    <location>
        <begin position="91"/>
        <end position="120"/>
    </location>
</feature>
<feature type="region of interest" description="Disordered" evidence="1">
    <location>
        <begin position="1"/>
        <end position="62"/>
    </location>
</feature>
<evidence type="ECO:0000256" key="1">
    <source>
        <dbReference type="SAM" id="MobiDB-lite"/>
    </source>
</evidence>
<evidence type="ECO:0000313" key="3">
    <source>
        <dbReference type="Proteomes" id="UP000308652"/>
    </source>
</evidence>
<gene>
    <name evidence="2" type="ORF">BDQ12DRAFT_472548</name>
</gene>
<name>A0A5C3LJL2_9AGAR</name>
<accession>A0A5C3LJL2</accession>
<dbReference type="EMBL" id="ML213660">
    <property type="protein sequence ID" value="TFK32905.1"/>
    <property type="molecule type" value="Genomic_DNA"/>
</dbReference>
<organism evidence="2 3">
    <name type="scientific">Crucibulum laeve</name>
    <dbReference type="NCBI Taxonomy" id="68775"/>
    <lineage>
        <taxon>Eukaryota</taxon>
        <taxon>Fungi</taxon>
        <taxon>Dikarya</taxon>
        <taxon>Basidiomycota</taxon>
        <taxon>Agaricomycotina</taxon>
        <taxon>Agaricomycetes</taxon>
        <taxon>Agaricomycetidae</taxon>
        <taxon>Agaricales</taxon>
        <taxon>Agaricineae</taxon>
        <taxon>Nidulariaceae</taxon>
        <taxon>Crucibulum</taxon>
    </lineage>
</organism>
<keyword evidence="3" id="KW-1185">Reference proteome</keyword>
<proteinExistence type="predicted"/>
<dbReference type="AlphaFoldDB" id="A0A5C3LJL2"/>
<evidence type="ECO:0000313" key="2">
    <source>
        <dbReference type="EMBL" id="TFK32905.1"/>
    </source>
</evidence>